<dbReference type="Pfam" id="PF01869">
    <property type="entry name" value="BcrAD_BadFG"/>
    <property type="match status" value="1"/>
</dbReference>
<dbReference type="CDD" id="cd24007">
    <property type="entry name" value="ASKHA_NBD_eukNAGK-like"/>
    <property type="match status" value="1"/>
</dbReference>
<evidence type="ECO:0000313" key="3">
    <source>
        <dbReference type="Proteomes" id="UP001060018"/>
    </source>
</evidence>
<evidence type="ECO:0000313" key="2">
    <source>
        <dbReference type="EMBL" id="UUX58403.1"/>
    </source>
</evidence>
<gene>
    <name evidence="2" type="ORF">NUH22_14045</name>
</gene>
<dbReference type="AlphaFoldDB" id="A0AA94XVX1"/>
<dbReference type="InterPro" id="IPR052519">
    <property type="entry name" value="Euk-type_GlcNAc_Kinase"/>
</dbReference>
<protein>
    <recommendedName>
        <fullName evidence="1">ATPase BadF/BadG/BcrA/BcrD type domain-containing protein</fullName>
    </recommendedName>
</protein>
<feature type="domain" description="ATPase BadF/BadG/BcrA/BcrD type" evidence="1">
    <location>
        <begin position="8"/>
        <end position="280"/>
    </location>
</feature>
<dbReference type="Gene3D" id="3.30.420.40">
    <property type="match status" value="2"/>
</dbReference>
<dbReference type="PANTHER" id="PTHR43190">
    <property type="entry name" value="N-ACETYL-D-GLUCOSAMINE KINASE"/>
    <property type="match status" value="1"/>
</dbReference>
<dbReference type="Proteomes" id="UP001060018">
    <property type="component" value="Chromosome"/>
</dbReference>
<dbReference type="RefSeq" id="WP_171919244.1">
    <property type="nucleotide sequence ID" value="NZ_CP102487.1"/>
</dbReference>
<evidence type="ECO:0000259" key="1">
    <source>
        <dbReference type="Pfam" id="PF01869"/>
    </source>
</evidence>
<dbReference type="InterPro" id="IPR043129">
    <property type="entry name" value="ATPase_NBD"/>
</dbReference>
<dbReference type="SUPFAM" id="SSF53067">
    <property type="entry name" value="Actin-like ATPase domain"/>
    <property type="match status" value="2"/>
</dbReference>
<proteinExistence type="predicted"/>
<organism evidence="2 3">
    <name type="scientific">Glutamicibacter halophytocola</name>
    <dbReference type="NCBI Taxonomy" id="1933880"/>
    <lineage>
        <taxon>Bacteria</taxon>
        <taxon>Bacillati</taxon>
        <taxon>Actinomycetota</taxon>
        <taxon>Actinomycetes</taxon>
        <taxon>Micrococcales</taxon>
        <taxon>Micrococcaceae</taxon>
        <taxon>Glutamicibacter</taxon>
    </lineage>
</organism>
<dbReference type="EMBL" id="CP102487">
    <property type="protein sequence ID" value="UUX58403.1"/>
    <property type="molecule type" value="Genomic_DNA"/>
</dbReference>
<sequence>MQLPIMALDGGQTSIKIRAVDGAGTGRELSSPGVRTDEPLIAQVAGALHRAMEETGTIPQIIAVGLSGLTRAQHDARALHDALGVDGVQRVILAHDSLTSYLGALGSGPGVVTAAGTGVVTLGVGADSVARVDGWGHIMGDAGSGYWIGRRALDAVMRSHDGRGAKTLLSRAVQEKWPDLDEAYIQLQSSPDAVSEVASLAQAVADCAGNDPLAAQISQDAAHELAFSAVTAAQRVGSSGHGPFRVAAIGGVFRNGLLRGEFSRRLQALDPDLELVPAVGNGLDGAQVLASLTSDHPLWQLVSAS</sequence>
<dbReference type="PANTHER" id="PTHR43190:SF3">
    <property type="entry name" value="N-ACETYL-D-GLUCOSAMINE KINASE"/>
    <property type="match status" value="1"/>
</dbReference>
<accession>A0AA94XVX1</accession>
<dbReference type="InterPro" id="IPR002731">
    <property type="entry name" value="ATPase_BadF"/>
</dbReference>
<reference evidence="2" key="1">
    <citation type="journal article" date="2022" name="Pest Manag. Sci.">
        <title>Glutamicibacter halophytocola-mediated host fitness of potato tuber moth on Solanaceae crops.</title>
        <authorList>
            <person name="Wang W."/>
            <person name="Xiao G."/>
            <person name="Du G."/>
            <person name="Chang L."/>
            <person name="Yang Y."/>
            <person name="Ye J."/>
            <person name="Chen B."/>
        </authorList>
    </citation>
    <scope>NUCLEOTIDE SEQUENCE</scope>
    <source>
        <strain evidence="2">S2</strain>
    </source>
</reference>
<name>A0AA94XVX1_9MICC</name>